<feature type="transmembrane region" description="Helical" evidence="3">
    <location>
        <begin position="115"/>
        <end position="134"/>
    </location>
</feature>
<evidence type="ECO:0000313" key="4">
    <source>
        <dbReference type="EMBL" id="TFK35300.1"/>
    </source>
</evidence>
<name>A0A5C3LR07_9AGAR</name>
<dbReference type="AlphaFoldDB" id="A0A5C3LR07"/>
<accession>A0A5C3LR07</accession>
<dbReference type="EMBL" id="ML213622">
    <property type="protein sequence ID" value="TFK35300.1"/>
    <property type="molecule type" value="Genomic_DNA"/>
</dbReference>
<evidence type="ECO:0000256" key="2">
    <source>
        <dbReference type="ARBA" id="ARBA00006727"/>
    </source>
</evidence>
<keyword evidence="5" id="KW-1185">Reference proteome</keyword>
<dbReference type="GO" id="GO:0016020">
    <property type="term" value="C:membrane"/>
    <property type="evidence" value="ECO:0007669"/>
    <property type="project" value="UniProtKB-SubCell"/>
</dbReference>
<sequence length="443" mass="47809">MTEVSSLSADHESKAETLTYTVDVEKITESISKAVPAQEIGGLKGWLTVAGAWCILFVTWGNLYSYGVYQDYYTRIFMNSHSVGTIAWIGGVQLMMPYNFSLIMGALFDMGYFRRVVISGSALFIFSNFMLSLVEPQQYYQAFLSQAVGMGLGVAMTFIPTTSAAMRYFPHRRPLASGIALTGSAAGSIVYPILLNNLLPRIGFAQAVRATAYMSAFLLVLGNVLMTEPPKTTGQAAPTPKQAFSKLGHYLKDIPYVFALLGVSFMLLGSNFPAIYIQLYAVEHQVDNTMAFYSLAISNCASVLGRITVSIMAGSYGPLNMIVPCTFLTACTIWAVLAIHDVPSLLIVSVLYGICSGACLSLPIPSIASLSPDLDEVGARTGLALNFACFAAVASAPVQGALLTSSYKWARPDIFAGVITAMSAFCFLISRVIVAKRRQAWKV</sequence>
<proteinExistence type="inferred from homology"/>
<gene>
    <name evidence="4" type="ORF">BDQ12DRAFT_319951</name>
</gene>
<feature type="transmembrane region" description="Helical" evidence="3">
    <location>
        <begin position="175"/>
        <end position="195"/>
    </location>
</feature>
<dbReference type="InterPro" id="IPR050327">
    <property type="entry name" value="Proton-linked_MCT"/>
</dbReference>
<dbReference type="Gene3D" id="1.20.1250.20">
    <property type="entry name" value="MFS general substrate transporter like domains"/>
    <property type="match status" value="2"/>
</dbReference>
<feature type="transmembrane region" description="Helical" evidence="3">
    <location>
        <begin position="46"/>
        <end position="66"/>
    </location>
</feature>
<organism evidence="4 5">
    <name type="scientific">Crucibulum laeve</name>
    <dbReference type="NCBI Taxonomy" id="68775"/>
    <lineage>
        <taxon>Eukaryota</taxon>
        <taxon>Fungi</taxon>
        <taxon>Dikarya</taxon>
        <taxon>Basidiomycota</taxon>
        <taxon>Agaricomycotina</taxon>
        <taxon>Agaricomycetes</taxon>
        <taxon>Agaricomycetidae</taxon>
        <taxon>Agaricales</taxon>
        <taxon>Agaricineae</taxon>
        <taxon>Nidulariaceae</taxon>
        <taxon>Crucibulum</taxon>
    </lineage>
</organism>
<keyword evidence="3" id="KW-0472">Membrane</keyword>
<dbReference type="PANTHER" id="PTHR11360:SF252">
    <property type="entry name" value="MAJOR FACILITATOR SUPERFAMILY (MFS) PROFILE DOMAIN-CONTAINING PROTEIN-RELATED"/>
    <property type="match status" value="1"/>
</dbReference>
<dbReference type="InterPro" id="IPR036259">
    <property type="entry name" value="MFS_trans_sf"/>
</dbReference>
<evidence type="ECO:0000313" key="5">
    <source>
        <dbReference type="Proteomes" id="UP000308652"/>
    </source>
</evidence>
<feature type="transmembrane region" description="Helical" evidence="3">
    <location>
        <begin position="414"/>
        <end position="434"/>
    </location>
</feature>
<feature type="transmembrane region" description="Helical" evidence="3">
    <location>
        <begin position="256"/>
        <end position="279"/>
    </location>
</feature>
<reference evidence="4 5" key="1">
    <citation type="journal article" date="2019" name="Nat. Ecol. Evol.">
        <title>Megaphylogeny resolves global patterns of mushroom evolution.</title>
        <authorList>
            <person name="Varga T."/>
            <person name="Krizsan K."/>
            <person name="Foldi C."/>
            <person name="Dima B."/>
            <person name="Sanchez-Garcia M."/>
            <person name="Sanchez-Ramirez S."/>
            <person name="Szollosi G.J."/>
            <person name="Szarkandi J.G."/>
            <person name="Papp V."/>
            <person name="Albert L."/>
            <person name="Andreopoulos W."/>
            <person name="Angelini C."/>
            <person name="Antonin V."/>
            <person name="Barry K.W."/>
            <person name="Bougher N.L."/>
            <person name="Buchanan P."/>
            <person name="Buyck B."/>
            <person name="Bense V."/>
            <person name="Catcheside P."/>
            <person name="Chovatia M."/>
            <person name="Cooper J."/>
            <person name="Damon W."/>
            <person name="Desjardin D."/>
            <person name="Finy P."/>
            <person name="Geml J."/>
            <person name="Haridas S."/>
            <person name="Hughes K."/>
            <person name="Justo A."/>
            <person name="Karasinski D."/>
            <person name="Kautmanova I."/>
            <person name="Kiss B."/>
            <person name="Kocsube S."/>
            <person name="Kotiranta H."/>
            <person name="LaButti K.M."/>
            <person name="Lechner B.E."/>
            <person name="Liimatainen K."/>
            <person name="Lipzen A."/>
            <person name="Lukacs Z."/>
            <person name="Mihaltcheva S."/>
            <person name="Morgado L.N."/>
            <person name="Niskanen T."/>
            <person name="Noordeloos M.E."/>
            <person name="Ohm R.A."/>
            <person name="Ortiz-Santana B."/>
            <person name="Ovrebo C."/>
            <person name="Racz N."/>
            <person name="Riley R."/>
            <person name="Savchenko A."/>
            <person name="Shiryaev A."/>
            <person name="Soop K."/>
            <person name="Spirin V."/>
            <person name="Szebenyi C."/>
            <person name="Tomsovsky M."/>
            <person name="Tulloss R.E."/>
            <person name="Uehling J."/>
            <person name="Grigoriev I.V."/>
            <person name="Vagvolgyi C."/>
            <person name="Papp T."/>
            <person name="Martin F.M."/>
            <person name="Miettinen O."/>
            <person name="Hibbett D.S."/>
            <person name="Nagy L.G."/>
        </authorList>
    </citation>
    <scope>NUCLEOTIDE SEQUENCE [LARGE SCALE GENOMIC DNA]</scope>
    <source>
        <strain evidence="4 5">CBS 166.37</strain>
    </source>
</reference>
<keyword evidence="3" id="KW-0812">Transmembrane</keyword>
<dbReference type="GO" id="GO:0022857">
    <property type="term" value="F:transmembrane transporter activity"/>
    <property type="evidence" value="ECO:0007669"/>
    <property type="project" value="InterPro"/>
</dbReference>
<dbReference type="Pfam" id="PF07690">
    <property type="entry name" value="MFS_1"/>
    <property type="match status" value="1"/>
</dbReference>
<feature type="transmembrane region" description="Helical" evidence="3">
    <location>
        <begin position="207"/>
        <end position="226"/>
    </location>
</feature>
<dbReference type="STRING" id="68775.A0A5C3LR07"/>
<dbReference type="SUPFAM" id="SSF103473">
    <property type="entry name" value="MFS general substrate transporter"/>
    <property type="match status" value="1"/>
</dbReference>
<evidence type="ECO:0000256" key="3">
    <source>
        <dbReference type="SAM" id="Phobius"/>
    </source>
</evidence>
<feature type="transmembrane region" description="Helical" evidence="3">
    <location>
        <begin position="383"/>
        <end position="402"/>
    </location>
</feature>
<feature type="transmembrane region" description="Helical" evidence="3">
    <location>
        <begin position="321"/>
        <end position="339"/>
    </location>
</feature>
<feature type="transmembrane region" description="Helical" evidence="3">
    <location>
        <begin position="345"/>
        <end position="371"/>
    </location>
</feature>
<feature type="transmembrane region" description="Helical" evidence="3">
    <location>
        <begin position="140"/>
        <end position="163"/>
    </location>
</feature>
<dbReference type="Proteomes" id="UP000308652">
    <property type="component" value="Unassembled WGS sequence"/>
</dbReference>
<comment type="subcellular location">
    <subcellularLocation>
        <location evidence="1">Membrane</location>
        <topology evidence="1">Multi-pass membrane protein</topology>
    </subcellularLocation>
</comment>
<comment type="similarity">
    <text evidence="2">Belongs to the major facilitator superfamily. Monocarboxylate porter (TC 2.A.1.13) family.</text>
</comment>
<dbReference type="PANTHER" id="PTHR11360">
    <property type="entry name" value="MONOCARBOXYLATE TRANSPORTER"/>
    <property type="match status" value="1"/>
</dbReference>
<evidence type="ECO:0000256" key="1">
    <source>
        <dbReference type="ARBA" id="ARBA00004141"/>
    </source>
</evidence>
<dbReference type="OrthoDB" id="6499973at2759"/>
<keyword evidence="3" id="KW-1133">Transmembrane helix</keyword>
<dbReference type="InterPro" id="IPR011701">
    <property type="entry name" value="MFS"/>
</dbReference>
<protein>
    <submittedName>
        <fullName evidence="4">MFS general substrate transporter</fullName>
    </submittedName>
</protein>
<feature type="transmembrane region" description="Helical" evidence="3">
    <location>
        <begin position="86"/>
        <end position="108"/>
    </location>
</feature>